<dbReference type="Proteomes" id="UP000611640">
    <property type="component" value="Chromosome"/>
</dbReference>
<accession>A0A7R7DJI2</accession>
<evidence type="ECO:0000313" key="5">
    <source>
        <dbReference type="Proteomes" id="UP000611640"/>
    </source>
</evidence>
<dbReference type="AlphaFoldDB" id="A0A7R7DJI2"/>
<dbReference type="RefSeq" id="WP_239156649.1">
    <property type="nucleotide sequence ID" value="NZ_AP023355.1"/>
</dbReference>
<dbReference type="EMBL" id="AP023355">
    <property type="protein sequence ID" value="BCJ32805.1"/>
    <property type="molecule type" value="Genomic_DNA"/>
</dbReference>
<reference evidence="4 5" key="1">
    <citation type="submission" date="2020-08" db="EMBL/GenBank/DDBJ databases">
        <title>Whole genome shotgun sequence of Actinocatenispora thailandica NBRC 105041.</title>
        <authorList>
            <person name="Komaki H."/>
            <person name="Tamura T."/>
        </authorList>
    </citation>
    <scope>NUCLEOTIDE SEQUENCE [LARGE SCALE GENOMIC DNA]</scope>
    <source>
        <strain evidence="4 5">NBRC 105041</strain>
    </source>
</reference>
<evidence type="ECO:0000313" key="4">
    <source>
        <dbReference type="EMBL" id="BCJ32805.1"/>
    </source>
</evidence>
<name>A0A7R7DJI2_9ACTN</name>
<organism evidence="4 5">
    <name type="scientific">Actinocatenispora thailandica</name>
    <dbReference type="NCBI Taxonomy" id="227318"/>
    <lineage>
        <taxon>Bacteria</taxon>
        <taxon>Bacillati</taxon>
        <taxon>Actinomycetota</taxon>
        <taxon>Actinomycetes</taxon>
        <taxon>Micromonosporales</taxon>
        <taxon>Micromonosporaceae</taxon>
        <taxon>Actinocatenispora</taxon>
    </lineage>
</organism>
<feature type="domain" description="N-acetyltransferase" evidence="3">
    <location>
        <begin position="189"/>
        <end position="325"/>
    </location>
</feature>
<dbReference type="PROSITE" id="PS51186">
    <property type="entry name" value="GNAT"/>
    <property type="match status" value="2"/>
</dbReference>
<evidence type="ECO:0000256" key="1">
    <source>
        <dbReference type="ARBA" id="ARBA00022679"/>
    </source>
</evidence>
<keyword evidence="1" id="KW-0808">Transferase</keyword>
<keyword evidence="2" id="KW-0012">Acyltransferase</keyword>
<keyword evidence="5" id="KW-1185">Reference proteome</keyword>
<feature type="domain" description="N-acetyltransferase" evidence="3">
    <location>
        <begin position="10"/>
        <end position="178"/>
    </location>
</feature>
<dbReference type="InterPro" id="IPR050832">
    <property type="entry name" value="Bact_Acetyltransf"/>
</dbReference>
<evidence type="ECO:0000256" key="2">
    <source>
        <dbReference type="ARBA" id="ARBA00023315"/>
    </source>
</evidence>
<gene>
    <name evidence="4" type="ORF">Athai_03080</name>
</gene>
<dbReference type="PANTHER" id="PTHR43877:SF2">
    <property type="entry name" value="AMINOALKYLPHOSPHONATE N-ACETYLTRANSFERASE-RELATED"/>
    <property type="match status" value="1"/>
</dbReference>
<dbReference type="Gene3D" id="3.40.630.30">
    <property type="match status" value="2"/>
</dbReference>
<dbReference type="KEGG" id="atl:Athai_03080"/>
<dbReference type="CDD" id="cd04301">
    <property type="entry name" value="NAT_SF"/>
    <property type="match status" value="2"/>
</dbReference>
<dbReference type="GO" id="GO:0016747">
    <property type="term" value="F:acyltransferase activity, transferring groups other than amino-acyl groups"/>
    <property type="evidence" value="ECO:0007669"/>
    <property type="project" value="InterPro"/>
</dbReference>
<dbReference type="InterPro" id="IPR000182">
    <property type="entry name" value="GNAT_dom"/>
</dbReference>
<dbReference type="PANTHER" id="PTHR43877">
    <property type="entry name" value="AMINOALKYLPHOSPHONATE N-ACETYLTRANSFERASE-RELATED-RELATED"/>
    <property type="match status" value="1"/>
</dbReference>
<sequence>MNRGVGGAMATVRDFRVGDGEQLVAAWRRSLPYDPVTAQRFRNLVLLDVNFDPAGLRVAVDGDEIVGAAYAVRRTTAMVGADLEPGMGWLPFFFVDPAARGNGVGTALLDSALDFLRGHGVSTVEFAGYTPNYIAPGLDAQAYPEALKLLQRSGFDTRYEAVAMDRSLVDYTMPDQLRSRVAALTAEGYRFGTPTDDDLVELVALAGEQFNPDWARAIRECVAAGTPTDRIVCAHDPDGVLVGWAQHQAYEGVTERFGPFGVLESRRGTGLGKILLHLTLERMRALGAHSAWFLWTGEKSPAGQLYLATGFTVTRRFQVMRAELS</sequence>
<dbReference type="InterPro" id="IPR016181">
    <property type="entry name" value="Acyl_CoA_acyltransferase"/>
</dbReference>
<dbReference type="SUPFAM" id="SSF55729">
    <property type="entry name" value="Acyl-CoA N-acyltransferases (Nat)"/>
    <property type="match status" value="2"/>
</dbReference>
<protein>
    <submittedName>
        <fullName evidence="4">GNAT family acetyltransferase</fullName>
    </submittedName>
</protein>
<proteinExistence type="predicted"/>
<evidence type="ECO:0000259" key="3">
    <source>
        <dbReference type="PROSITE" id="PS51186"/>
    </source>
</evidence>
<dbReference type="Pfam" id="PF00583">
    <property type="entry name" value="Acetyltransf_1"/>
    <property type="match status" value="2"/>
</dbReference>